<sequence length="345" mass="37735">MMPPSFIATVTVFHSLALVVTTFRLYHRRRRKQSSWDDFWALAAVCFDTVVLVFFLVRVRNNDRTRAGHPPSRATARTNYFVIGLAVTAALWSARISIACSILRILPPGPTRSLVFRMAGLFGLVGLFGLSAKSWICAHDTSWSTDCPLTRAYIISKLSMDIMADAGLVAVPLTLLRHTSLPKGPRYMIRAVFATTIFTASIGVLRTVYGLHPNVTTALIVHIESAVTVMLCNLLVVVTFIYRQICTGGDLDDETAAYVISASQQPRPRPRAMGVSFASFSKICLTTRLTTISYLLTTRSGRGSSVFREGDSSANDHDAPDLSPAMVPREATLGLSSDDAVRTVS</sequence>
<accession>A0A9P3PVN8</accession>
<feature type="transmembrane region" description="Helical" evidence="7">
    <location>
        <begin position="114"/>
        <end position="132"/>
    </location>
</feature>
<evidence type="ECO:0000313" key="10">
    <source>
        <dbReference type="Proteomes" id="UP001063166"/>
    </source>
</evidence>
<keyword evidence="10" id="KW-1185">Reference proteome</keyword>
<gene>
    <name evidence="9" type="ORF">LshimejAT787_1403120</name>
</gene>
<evidence type="ECO:0000256" key="5">
    <source>
        <dbReference type="ARBA" id="ARBA00038359"/>
    </source>
</evidence>
<protein>
    <recommendedName>
        <fullName evidence="8">Rhodopsin domain-containing protein</fullName>
    </recommendedName>
</protein>
<evidence type="ECO:0000256" key="7">
    <source>
        <dbReference type="SAM" id="Phobius"/>
    </source>
</evidence>
<feature type="region of interest" description="Disordered" evidence="6">
    <location>
        <begin position="303"/>
        <end position="328"/>
    </location>
</feature>
<name>A0A9P3PVN8_LYOSH</name>
<feature type="compositionally biased region" description="Basic and acidic residues" evidence="6">
    <location>
        <begin position="308"/>
        <end position="320"/>
    </location>
</feature>
<keyword evidence="4 7" id="KW-0472">Membrane</keyword>
<evidence type="ECO:0000313" key="9">
    <source>
        <dbReference type="EMBL" id="GLB43800.1"/>
    </source>
</evidence>
<dbReference type="OrthoDB" id="3229610at2759"/>
<dbReference type="GO" id="GO:0016020">
    <property type="term" value="C:membrane"/>
    <property type="evidence" value="ECO:0007669"/>
    <property type="project" value="UniProtKB-SubCell"/>
</dbReference>
<organism evidence="9 10">
    <name type="scientific">Lyophyllum shimeji</name>
    <name type="common">Hon-shimeji</name>
    <name type="synonym">Tricholoma shimeji</name>
    <dbReference type="NCBI Taxonomy" id="47721"/>
    <lineage>
        <taxon>Eukaryota</taxon>
        <taxon>Fungi</taxon>
        <taxon>Dikarya</taxon>
        <taxon>Basidiomycota</taxon>
        <taxon>Agaricomycotina</taxon>
        <taxon>Agaricomycetes</taxon>
        <taxon>Agaricomycetidae</taxon>
        <taxon>Agaricales</taxon>
        <taxon>Tricholomatineae</taxon>
        <taxon>Lyophyllaceae</taxon>
        <taxon>Lyophyllum</taxon>
    </lineage>
</organism>
<dbReference type="Proteomes" id="UP001063166">
    <property type="component" value="Unassembled WGS sequence"/>
</dbReference>
<evidence type="ECO:0000256" key="4">
    <source>
        <dbReference type="ARBA" id="ARBA00023136"/>
    </source>
</evidence>
<comment type="subcellular location">
    <subcellularLocation>
        <location evidence="1">Membrane</location>
        <topology evidence="1">Multi-pass membrane protein</topology>
    </subcellularLocation>
</comment>
<comment type="similarity">
    <text evidence="5">Belongs to the SAT4 family.</text>
</comment>
<evidence type="ECO:0000256" key="2">
    <source>
        <dbReference type="ARBA" id="ARBA00022692"/>
    </source>
</evidence>
<evidence type="ECO:0000256" key="3">
    <source>
        <dbReference type="ARBA" id="ARBA00022989"/>
    </source>
</evidence>
<proteinExistence type="inferred from homology"/>
<dbReference type="PANTHER" id="PTHR33048:SF47">
    <property type="entry name" value="INTEGRAL MEMBRANE PROTEIN-RELATED"/>
    <property type="match status" value="1"/>
</dbReference>
<dbReference type="EMBL" id="BRPK01000014">
    <property type="protein sequence ID" value="GLB43800.1"/>
    <property type="molecule type" value="Genomic_DNA"/>
</dbReference>
<keyword evidence="2 7" id="KW-0812">Transmembrane</keyword>
<dbReference type="InterPro" id="IPR049326">
    <property type="entry name" value="Rhodopsin_dom_fungi"/>
</dbReference>
<keyword evidence="3 7" id="KW-1133">Transmembrane helix</keyword>
<evidence type="ECO:0000259" key="8">
    <source>
        <dbReference type="Pfam" id="PF20684"/>
    </source>
</evidence>
<feature type="transmembrane region" description="Helical" evidence="7">
    <location>
        <begin position="187"/>
        <end position="209"/>
    </location>
</feature>
<dbReference type="AlphaFoldDB" id="A0A9P3PVN8"/>
<feature type="transmembrane region" description="Helical" evidence="7">
    <location>
        <begin position="39"/>
        <end position="59"/>
    </location>
</feature>
<feature type="transmembrane region" description="Helical" evidence="7">
    <location>
        <begin position="6"/>
        <end position="27"/>
    </location>
</feature>
<evidence type="ECO:0000256" key="6">
    <source>
        <dbReference type="SAM" id="MobiDB-lite"/>
    </source>
</evidence>
<reference evidence="9" key="1">
    <citation type="submission" date="2022-07" db="EMBL/GenBank/DDBJ databases">
        <title>The genome of Lyophyllum shimeji provides insight into the initial evolution of ectomycorrhizal fungal genome.</title>
        <authorList>
            <person name="Kobayashi Y."/>
            <person name="Shibata T."/>
            <person name="Hirakawa H."/>
            <person name="Shigenobu S."/>
            <person name="Nishiyama T."/>
            <person name="Yamada A."/>
            <person name="Hasebe M."/>
            <person name="Kawaguchi M."/>
        </authorList>
    </citation>
    <scope>NUCLEOTIDE SEQUENCE</scope>
    <source>
        <strain evidence="9">AT787</strain>
    </source>
</reference>
<feature type="transmembrane region" description="Helical" evidence="7">
    <location>
        <begin position="79"/>
        <end position="102"/>
    </location>
</feature>
<dbReference type="PANTHER" id="PTHR33048">
    <property type="entry name" value="PTH11-LIKE INTEGRAL MEMBRANE PROTEIN (AFU_ORTHOLOGUE AFUA_5G11245)"/>
    <property type="match status" value="1"/>
</dbReference>
<dbReference type="InterPro" id="IPR052337">
    <property type="entry name" value="SAT4-like"/>
</dbReference>
<dbReference type="Pfam" id="PF20684">
    <property type="entry name" value="Fung_rhodopsin"/>
    <property type="match status" value="1"/>
</dbReference>
<evidence type="ECO:0000256" key="1">
    <source>
        <dbReference type="ARBA" id="ARBA00004141"/>
    </source>
</evidence>
<feature type="transmembrane region" description="Helical" evidence="7">
    <location>
        <begin position="215"/>
        <end position="242"/>
    </location>
</feature>
<comment type="caution">
    <text evidence="9">The sequence shown here is derived from an EMBL/GenBank/DDBJ whole genome shotgun (WGS) entry which is preliminary data.</text>
</comment>
<feature type="domain" description="Rhodopsin" evidence="8">
    <location>
        <begin position="24"/>
        <end position="209"/>
    </location>
</feature>